<dbReference type="Proteomes" id="UP000321720">
    <property type="component" value="Unassembled WGS sequence"/>
</dbReference>
<evidence type="ECO:0000259" key="5">
    <source>
        <dbReference type="PROSITE" id="PS50977"/>
    </source>
</evidence>
<dbReference type="Gene3D" id="1.10.357.10">
    <property type="entry name" value="Tetracycline Repressor, domain 2"/>
    <property type="match status" value="1"/>
</dbReference>
<evidence type="ECO:0000256" key="4">
    <source>
        <dbReference type="PROSITE-ProRule" id="PRU00335"/>
    </source>
</evidence>
<name>A0A511J6Z2_9CELL</name>
<dbReference type="Pfam" id="PF00440">
    <property type="entry name" value="TetR_N"/>
    <property type="match status" value="1"/>
</dbReference>
<evidence type="ECO:0000256" key="2">
    <source>
        <dbReference type="ARBA" id="ARBA00023125"/>
    </source>
</evidence>
<gene>
    <name evidence="6" type="ORF">CCO02nite_04230</name>
</gene>
<keyword evidence="7" id="KW-1185">Reference proteome</keyword>
<dbReference type="InterPro" id="IPR025996">
    <property type="entry name" value="MT1864/Rv1816-like_C"/>
</dbReference>
<feature type="domain" description="HTH tetR-type" evidence="5">
    <location>
        <begin position="5"/>
        <end position="65"/>
    </location>
</feature>
<sequence>MPRAGLSPQLVADLALAVVDEHGPDALTLAAVAQRAGVAVPSLYKHVAGLPALRAAVALHCVDELADVMAGALDGRSSSEALVALAHALRRHALAHPGRYAAAQSDWVREPSAELLVAGARAVGVARAAVAALGVPPDRQVDAVRAVRATLHGFVSLELAGGFGMPDDVDVSFDFLVAGLVEALVAAGAGTARPVVG</sequence>
<dbReference type="InterPro" id="IPR009057">
    <property type="entry name" value="Homeodomain-like_sf"/>
</dbReference>
<dbReference type="OrthoDB" id="71867at2"/>
<reference evidence="6 7" key="1">
    <citation type="submission" date="2019-07" db="EMBL/GenBank/DDBJ databases">
        <title>Whole genome shotgun sequence of Cellulomonas composti NBRC 100758.</title>
        <authorList>
            <person name="Hosoyama A."/>
            <person name="Uohara A."/>
            <person name="Ohji S."/>
            <person name="Ichikawa N."/>
        </authorList>
    </citation>
    <scope>NUCLEOTIDE SEQUENCE [LARGE SCALE GENOMIC DNA]</scope>
    <source>
        <strain evidence="6 7">NBRC 100758</strain>
    </source>
</reference>
<comment type="caution">
    <text evidence="6">The sequence shown here is derived from an EMBL/GenBank/DDBJ whole genome shotgun (WGS) entry which is preliminary data.</text>
</comment>
<evidence type="ECO:0000256" key="3">
    <source>
        <dbReference type="ARBA" id="ARBA00023163"/>
    </source>
</evidence>
<accession>A0A511J6Z2</accession>
<evidence type="ECO:0000256" key="1">
    <source>
        <dbReference type="ARBA" id="ARBA00023015"/>
    </source>
</evidence>
<evidence type="ECO:0000313" key="6">
    <source>
        <dbReference type="EMBL" id="GEL93765.1"/>
    </source>
</evidence>
<dbReference type="SUPFAM" id="SSF46689">
    <property type="entry name" value="Homeodomain-like"/>
    <property type="match status" value="1"/>
</dbReference>
<dbReference type="GO" id="GO:0003677">
    <property type="term" value="F:DNA binding"/>
    <property type="evidence" value="ECO:0007669"/>
    <property type="project" value="UniProtKB-UniRule"/>
</dbReference>
<organism evidence="6 7">
    <name type="scientific">Cellulomonas composti</name>
    <dbReference type="NCBI Taxonomy" id="266130"/>
    <lineage>
        <taxon>Bacteria</taxon>
        <taxon>Bacillati</taxon>
        <taxon>Actinomycetota</taxon>
        <taxon>Actinomycetes</taxon>
        <taxon>Micrococcales</taxon>
        <taxon>Cellulomonadaceae</taxon>
        <taxon>Cellulomonas</taxon>
    </lineage>
</organism>
<proteinExistence type="predicted"/>
<dbReference type="InterPro" id="IPR036271">
    <property type="entry name" value="Tet_transcr_reg_TetR-rel_C_sf"/>
</dbReference>
<keyword evidence="3" id="KW-0804">Transcription</keyword>
<feature type="DNA-binding region" description="H-T-H motif" evidence="4">
    <location>
        <begin position="28"/>
        <end position="47"/>
    </location>
</feature>
<evidence type="ECO:0000313" key="7">
    <source>
        <dbReference type="Proteomes" id="UP000321720"/>
    </source>
</evidence>
<dbReference type="RefSeq" id="WP_146841351.1">
    <property type="nucleotide sequence ID" value="NZ_BJWG01000001.1"/>
</dbReference>
<dbReference type="InterPro" id="IPR001647">
    <property type="entry name" value="HTH_TetR"/>
</dbReference>
<dbReference type="Pfam" id="PF13305">
    <property type="entry name" value="TetR_C_33"/>
    <property type="match status" value="1"/>
</dbReference>
<keyword evidence="1" id="KW-0805">Transcription regulation</keyword>
<dbReference type="Gene3D" id="1.10.10.60">
    <property type="entry name" value="Homeodomain-like"/>
    <property type="match status" value="1"/>
</dbReference>
<dbReference type="AlphaFoldDB" id="A0A511J6Z2"/>
<dbReference type="PROSITE" id="PS50977">
    <property type="entry name" value="HTH_TETR_2"/>
    <property type="match status" value="1"/>
</dbReference>
<keyword evidence="2 4" id="KW-0238">DNA-binding</keyword>
<dbReference type="SUPFAM" id="SSF48498">
    <property type="entry name" value="Tetracyclin repressor-like, C-terminal domain"/>
    <property type="match status" value="1"/>
</dbReference>
<dbReference type="EMBL" id="BJWG01000001">
    <property type="protein sequence ID" value="GEL93765.1"/>
    <property type="molecule type" value="Genomic_DNA"/>
</dbReference>
<protein>
    <submittedName>
        <fullName evidence="6">TetR family transcriptional regulator</fullName>
    </submittedName>
</protein>